<accession>K2QZ83</accession>
<protein>
    <submittedName>
        <fullName evidence="2">Methyl-coenzyme M reductase operon protein D</fullName>
    </submittedName>
</protein>
<dbReference type="AlphaFoldDB" id="K2QZ83"/>
<dbReference type="EMBL" id="AMPO01000006">
    <property type="protein sequence ID" value="EKF85608.1"/>
    <property type="molecule type" value="Genomic_DNA"/>
</dbReference>
<dbReference type="Proteomes" id="UP000007360">
    <property type="component" value="Unassembled WGS sequence"/>
</dbReference>
<evidence type="ECO:0000256" key="1">
    <source>
        <dbReference type="ARBA" id="ARBA00022994"/>
    </source>
</evidence>
<proteinExistence type="predicted"/>
<gene>
    <name evidence="2" type="ORF">A994_07746</name>
</gene>
<dbReference type="PIRSF" id="PIRSF005636">
    <property type="entry name" value="McrD"/>
    <property type="match status" value="1"/>
</dbReference>
<dbReference type="InterPro" id="IPR003901">
    <property type="entry name" value="Me_CoM_Rdtase_D"/>
</dbReference>
<dbReference type="PATRIC" id="fig|1204725.3.peg.1553"/>
<comment type="caution">
    <text evidence="2">The sequence shown here is derived from an EMBL/GenBank/DDBJ whole genome shotgun (WGS) entry which is preliminary data.</text>
</comment>
<sequence>MDIESDVENQVTDIEIFPHRLLGCETTEKLLLDLDGINEVNRIVLHGRRMSISETGEESRFITIKGQKIDLHVKTGRVLIEVKTTEIEDPDQFHDNIREICARHLPFGFNISEGTFIRKQKTVTDGLKYGASLEHLPDEMIGLTDQNALIHERATVIKK</sequence>
<name>K2QZ83_METFP</name>
<evidence type="ECO:0000313" key="3">
    <source>
        <dbReference type="Proteomes" id="UP000007360"/>
    </source>
</evidence>
<dbReference type="RefSeq" id="WP_004030874.1">
    <property type="nucleotide sequence ID" value="NZ_AMPO01000006.1"/>
</dbReference>
<organism evidence="2 3">
    <name type="scientific">Methanobacterium formicicum (strain DSM 3637 / PP1)</name>
    <dbReference type="NCBI Taxonomy" id="1204725"/>
    <lineage>
        <taxon>Archaea</taxon>
        <taxon>Methanobacteriati</taxon>
        <taxon>Methanobacteriota</taxon>
        <taxon>Methanomada group</taxon>
        <taxon>Methanobacteria</taxon>
        <taxon>Methanobacteriales</taxon>
        <taxon>Methanobacteriaceae</taxon>
        <taxon>Methanobacterium</taxon>
    </lineage>
</organism>
<evidence type="ECO:0000313" key="2">
    <source>
        <dbReference type="EMBL" id="EKF85608.1"/>
    </source>
</evidence>
<dbReference type="Pfam" id="PF02505">
    <property type="entry name" value="MCR_D"/>
    <property type="match status" value="1"/>
</dbReference>
<keyword evidence="3" id="KW-1185">Reference proteome</keyword>
<dbReference type="NCBIfam" id="TIGR03260">
    <property type="entry name" value="met_CoM_red_D"/>
    <property type="match status" value="1"/>
</dbReference>
<dbReference type="GO" id="GO:0015948">
    <property type="term" value="P:methanogenesis"/>
    <property type="evidence" value="ECO:0007669"/>
    <property type="project" value="UniProtKB-KW"/>
</dbReference>
<dbReference type="OrthoDB" id="109281at2157"/>
<reference evidence="2 3" key="1">
    <citation type="journal article" date="2012" name="J. Bacteriol.">
        <title>Draft genome sequence of Methanobacterium formicicum DSM 3637, an archaebacterium isolated from the methane producer amoeba Pelomyxa palustris.</title>
        <authorList>
            <person name="Gutierrez G."/>
        </authorList>
    </citation>
    <scope>NUCLEOTIDE SEQUENCE [LARGE SCALE GENOMIC DNA]</scope>
    <source>
        <strain evidence="3">DSM 3637 / PP1</strain>
    </source>
</reference>
<keyword evidence="1" id="KW-0484">Methanogenesis</keyword>